<evidence type="ECO:0000313" key="2">
    <source>
        <dbReference type="Proteomes" id="UP001500305"/>
    </source>
</evidence>
<name>A0ABN3DLZ5_9ACTN</name>
<proteinExistence type="predicted"/>
<sequence>MPTPHPSKPETVETATLRLASDVACALRGAGDAAFRLEQHPQGAEAAHLGAVRALGADALAPFVVGPHTLGPGDVALLTEAVRAVPAPRPLDPVTDRLWGLRDWALCRTLTALGVDPDGWDGLADIHRYGLAAPAPAPVDPVQRIEPRLADEPWPTWTAGLAQLSSLALPGLHCPQRDQARRRRLDLGRGLTHALLRRDLLRAARLARWLALDSATRPEPLLSTALAHIEVLAADQPRTLLETTLARRTADTDRYWMGAR</sequence>
<dbReference type="RefSeq" id="WP_344635546.1">
    <property type="nucleotide sequence ID" value="NZ_BAAATR010000005.1"/>
</dbReference>
<accession>A0ABN3DLZ5</accession>
<comment type="caution">
    <text evidence="1">The sequence shown here is derived from an EMBL/GenBank/DDBJ whole genome shotgun (WGS) entry which is preliminary data.</text>
</comment>
<organism evidence="1 2">
    <name type="scientific">Kitasatospora cystarginea</name>
    <dbReference type="NCBI Taxonomy" id="58350"/>
    <lineage>
        <taxon>Bacteria</taxon>
        <taxon>Bacillati</taxon>
        <taxon>Actinomycetota</taxon>
        <taxon>Actinomycetes</taxon>
        <taxon>Kitasatosporales</taxon>
        <taxon>Streptomycetaceae</taxon>
        <taxon>Kitasatospora</taxon>
    </lineage>
</organism>
<dbReference type="EMBL" id="BAAATR010000005">
    <property type="protein sequence ID" value="GAA2236091.1"/>
    <property type="molecule type" value="Genomic_DNA"/>
</dbReference>
<gene>
    <name evidence="1" type="ORF">GCM10010430_16160</name>
</gene>
<dbReference type="Proteomes" id="UP001500305">
    <property type="component" value="Unassembled WGS sequence"/>
</dbReference>
<evidence type="ECO:0000313" key="1">
    <source>
        <dbReference type="EMBL" id="GAA2236091.1"/>
    </source>
</evidence>
<keyword evidence="2" id="KW-1185">Reference proteome</keyword>
<protein>
    <submittedName>
        <fullName evidence="1">Uncharacterized protein</fullName>
    </submittedName>
</protein>
<reference evidence="1 2" key="1">
    <citation type="journal article" date="2019" name="Int. J. Syst. Evol. Microbiol.">
        <title>The Global Catalogue of Microorganisms (GCM) 10K type strain sequencing project: providing services to taxonomists for standard genome sequencing and annotation.</title>
        <authorList>
            <consortium name="The Broad Institute Genomics Platform"/>
            <consortium name="The Broad Institute Genome Sequencing Center for Infectious Disease"/>
            <person name="Wu L."/>
            <person name="Ma J."/>
        </authorList>
    </citation>
    <scope>NUCLEOTIDE SEQUENCE [LARGE SCALE GENOMIC DNA]</scope>
    <source>
        <strain evidence="1 2">JCM 7356</strain>
    </source>
</reference>